<reference evidence="1" key="1">
    <citation type="journal article" date="2015" name="Nature">
        <title>Complex archaea that bridge the gap between prokaryotes and eukaryotes.</title>
        <authorList>
            <person name="Spang A."/>
            <person name="Saw J.H."/>
            <person name="Jorgensen S.L."/>
            <person name="Zaremba-Niedzwiedzka K."/>
            <person name="Martijn J."/>
            <person name="Lind A.E."/>
            <person name="van Eijk R."/>
            <person name="Schleper C."/>
            <person name="Guy L."/>
            <person name="Ettema T.J."/>
        </authorList>
    </citation>
    <scope>NUCLEOTIDE SEQUENCE</scope>
</reference>
<sequence>NIYAATESIFFRAFNVSNPELKKSDWSKILYVEIISQTNTPVAQAKYVLDECGTSGYIKIPETTATGHYYLRAYTKWMRNFSPEGYFHYPIAIINPNDNELRSFRDLPLPDTGSQQAHFEIPLNEIQFSTNKKQYHKRETGTIVLSLPEGKMPSPEGYCLTVVRQGALATAIHRMSIPGKSIPPGREDPGSIIYFPETKGISLSGRVISGNNKTPQAYTTVHMSLSGNNYDFYSSQTDTEGRFRIALPHRVGIQEAVLTADSDPDITSRIIIDNDFSNDFVPLPETSFVLSSRQKEIFRNVMINMQVEEIFSKDTVSIIPVKNNDPAEDWFYGSSGRSLKTD</sequence>
<gene>
    <name evidence="1" type="ORF">LCGC14_3116640</name>
</gene>
<organism evidence="1">
    <name type="scientific">marine sediment metagenome</name>
    <dbReference type="NCBI Taxonomy" id="412755"/>
    <lineage>
        <taxon>unclassified sequences</taxon>
        <taxon>metagenomes</taxon>
        <taxon>ecological metagenomes</taxon>
    </lineage>
</organism>
<accession>A0A0F8YAX7</accession>
<dbReference type="AlphaFoldDB" id="A0A0F8YAX7"/>
<name>A0A0F8YAX7_9ZZZZ</name>
<dbReference type="EMBL" id="LAZR01067594">
    <property type="protein sequence ID" value="KKK51269.1"/>
    <property type="molecule type" value="Genomic_DNA"/>
</dbReference>
<feature type="non-terminal residue" evidence="1">
    <location>
        <position position="1"/>
    </location>
</feature>
<proteinExistence type="predicted"/>
<evidence type="ECO:0008006" key="2">
    <source>
        <dbReference type="Google" id="ProtNLM"/>
    </source>
</evidence>
<comment type="caution">
    <text evidence="1">The sequence shown here is derived from an EMBL/GenBank/DDBJ whole genome shotgun (WGS) entry which is preliminary data.</text>
</comment>
<evidence type="ECO:0000313" key="1">
    <source>
        <dbReference type="EMBL" id="KKK51269.1"/>
    </source>
</evidence>
<protein>
    <recommendedName>
        <fullName evidence="2">Macroglobulin domain-containing protein</fullName>
    </recommendedName>
</protein>
<feature type="non-terminal residue" evidence="1">
    <location>
        <position position="342"/>
    </location>
</feature>